<reference evidence="1 2" key="1">
    <citation type="submission" date="2017-08" db="EMBL/GenBank/DDBJ databases">
        <title>Substantial Increase in Enzyme Production by Combined Drug-Resistance Mutations in Paenibacillus agaridevorans.</title>
        <authorList>
            <person name="Tanaka Y."/>
            <person name="Funane K."/>
            <person name="Hosaka T."/>
            <person name="Shiwa Y."/>
            <person name="Fujita N."/>
            <person name="Miyazaki T."/>
            <person name="Yoshikawa H."/>
            <person name="Murakami K."/>
            <person name="Kasahara K."/>
            <person name="Inaoka T."/>
            <person name="Hiraga Y."/>
            <person name="Ochi K."/>
        </authorList>
    </citation>
    <scope>NUCLEOTIDE SEQUENCE [LARGE SCALE GENOMIC DNA]</scope>
    <source>
        <strain evidence="1 2">T-3040</strain>
    </source>
</reference>
<dbReference type="AlphaFoldDB" id="A0A2R5EGQ5"/>
<protein>
    <submittedName>
        <fullName evidence="1">Uncharacterized protein</fullName>
    </submittedName>
</protein>
<evidence type="ECO:0000313" key="1">
    <source>
        <dbReference type="EMBL" id="GBG05697.1"/>
    </source>
</evidence>
<evidence type="ECO:0000313" key="2">
    <source>
        <dbReference type="Proteomes" id="UP000245202"/>
    </source>
</evidence>
<name>A0A2R5EGQ5_9BACL</name>
<sequence length="74" mass="8599">MNGDGEFVSKAKGHRELLKEKMHEEGWIYAGQEGSGYFFEKDGETTIVTATQIWNRHYIMYRVVNRKIDLATES</sequence>
<keyword evidence="2" id="KW-1185">Reference proteome</keyword>
<comment type="caution">
    <text evidence="1">The sequence shown here is derived from an EMBL/GenBank/DDBJ whole genome shotgun (WGS) entry which is preliminary data.</text>
</comment>
<accession>A0A2R5EGQ5</accession>
<dbReference type="Proteomes" id="UP000245202">
    <property type="component" value="Unassembled WGS sequence"/>
</dbReference>
<proteinExistence type="predicted"/>
<organism evidence="1 2">
    <name type="scientific">Paenibacillus agaridevorans</name>
    <dbReference type="NCBI Taxonomy" id="171404"/>
    <lineage>
        <taxon>Bacteria</taxon>
        <taxon>Bacillati</taxon>
        <taxon>Bacillota</taxon>
        <taxon>Bacilli</taxon>
        <taxon>Bacillales</taxon>
        <taxon>Paenibacillaceae</taxon>
        <taxon>Paenibacillus</taxon>
    </lineage>
</organism>
<gene>
    <name evidence="1" type="ORF">PAT3040_00181</name>
</gene>
<dbReference type="EMBL" id="BDQX01000016">
    <property type="protein sequence ID" value="GBG05697.1"/>
    <property type="molecule type" value="Genomic_DNA"/>
</dbReference>